<evidence type="ECO:0000313" key="2">
    <source>
        <dbReference type="Proteomes" id="UP000484858"/>
    </source>
</evidence>
<organism evidence="1 2">
    <name type="scientific">Gluconobacter oxydans NBRC 3293</name>
    <dbReference type="NCBI Taxonomy" id="1315969"/>
    <lineage>
        <taxon>Bacteria</taxon>
        <taxon>Pseudomonadati</taxon>
        <taxon>Pseudomonadota</taxon>
        <taxon>Alphaproteobacteria</taxon>
        <taxon>Acetobacterales</taxon>
        <taxon>Acetobacteraceae</taxon>
        <taxon>Gluconobacter</taxon>
    </lineage>
</organism>
<reference evidence="1 2" key="1">
    <citation type="submission" date="2013-04" db="EMBL/GenBank/DDBJ databases">
        <title>Gluconobacter oxydans NBRC 3293 whole genome sequence.</title>
        <authorList>
            <person name="Matsutani M."/>
            <person name="Yakushi T."/>
            <person name="Matsushita K."/>
        </authorList>
    </citation>
    <scope>NUCLEOTIDE SEQUENCE [LARGE SCALE GENOMIC DNA]</scope>
    <source>
        <strain evidence="1 2">NBRC 3293</strain>
    </source>
</reference>
<comment type="caution">
    <text evidence="1">The sequence shown here is derived from an EMBL/GenBank/DDBJ whole genome shotgun (WGS) entry which is preliminary data.</text>
</comment>
<accession>A0A829WM56</accession>
<dbReference type="RefSeq" id="WP_172493347.1">
    <property type="nucleotide sequence ID" value="NZ_BARJ01000012.1"/>
</dbReference>
<dbReference type="EMBL" id="BARJ01000012">
    <property type="protein sequence ID" value="GEM17898.1"/>
    <property type="molecule type" value="Genomic_DNA"/>
</dbReference>
<dbReference type="Proteomes" id="UP000484858">
    <property type="component" value="Unassembled WGS sequence"/>
</dbReference>
<evidence type="ECO:0000313" key="1">
    <source>
        <dbReference type="EMBL" id="GEM17898.1"/>
    </source>
</evidence>
<proteinExistence type="predicted"/>
<dbReference type="AlphaFoldDB" id="A0A829WM56"/>
<gene>
    <name evidence="1" type="ORF">NBRC3293_2395</name>
</gene>
<sequence>MSAEAMPSGGRTELVKAMVTDVIDQLARWMASTGTPDNLPPEMLSIATVTSHLAVIALERHGLEFAVGLITVFEMTLGEIPDDED</sequence>
<name>A0A829WM56_GLUOY</name>
<protein>
    <submittedName>
        <fullName evidence="1">Uncharacterized protein</fullName>
    </submittedName>
</protein>